<keyword evidence="1" id="KW-1133">Transmembrane helix</keyword>
<gene>
    <name evidence="3" type="ORF">A2719_04055</name>
</gene>
<feature type="transmembrane region" description="Helical" evidence="1">
    <location>
        <begin position="20"/>
        <end position="42"/>
    </location>
</feature>
<evidence type="ECO:0000313" key="4">
    <source>
        <dbReference type="Proteomes" id="UP000177480"/>
    </source>
</evidence>
<evidence type="ECO:0000313" key="3">
    <source>
        <dbReference type="EMBL" id="OGZ44561.1"/>
    </source>
</evidence>
<dbReference type="Proteomes" id="UP000177480">
    <property type="component" value="Unassembled WGS sequence"/>
</dbReference>
<keyword evidence="1" id="KW-0812">Transmembrane</keyword>
<dbReference type="PANTHER" id="PTHR30319">
    <property type="entry name" value="PHENYLACETIC ACID REGULATOR-RELATED TRANSCRIPTIONAL REPRESSOR"/>
    <property type="match status" value="1"/>
</dbReference>
<sequence>MAKYIINDVGERVSISRAVLTGVAVAGFISVAVLAPNALQIFKHFKLPAEKKKLIKNVSLKYGVQSTIARLEQEGCIIFEKKDAILCAQLTEKGEKRLAAYETKSHNTKKREWDGKWRVVIFDVAEGRRPARDLLRRNLKSFGFLCLQKSVWVFPYDCEDFISIVKTDKKLWGDVLYMVADHIEGAERFKKIFKLRVQKT</sequence>
<dbReference type="PANTHER" id="PTHR30319:SF1">
    <property type="entry name" value="TRANSCRIPTIONAL REPRESSOR PAAX"/>
    <property type="match status" value="1"/>
</dbReference>
<evidence type="ECO:0000256" key="1">
    <source>
        <dbReference type="SAM" id="Phobius"/>
    </source>
</evidence>
<comment type="caution">
    <text evidence="3">The sequence shown here is derived from an EMBL/GenBank/DDBJ whole genome shotgun (WGS) entry which is preliminary data.</text>
</comment>
<accession>A0A1G2G3P4</accession>
<dbReference type="InterPro" id="IPR048846">
    <property type="entry name" value="PaaX-like_central"/>
</dbReference>
<dbReference type="STRING" id="1802114.A2719_04055"/>
<dbReference type="AlphaFoldDB" id="A0A1G2G3P4"/>
<evidence type="ECO:0000259" key="2">
    <source>
        <dbReference type="Pfam" id="PF20803"/>
    </source>
</evidence>
<feature type="domain" description="Transcriptional repressor PaaX-like central Cas2-like" evidence="2">
    <location>
        <begin position="111"/>
        <end position="187"/>
    </location>
</feature>
<protein>
    <recommendedName>
        <fullName evidence="2">Transcriptional repressor PaaX-like central Cas2-like domain-containing protein</fullName>
    </recommendedName>
</protein>
<dbReference type="GO" id="GO:0006351">
    <property type="term" value="P:DNA-templated transcription"/>
    <property type="evidence" value="ECO:0007669"/>
    <property type="project" value="TreeGrafter"/>
</dbReference>
<reference evidence="3 4" key="1">
    <citation type="journal article" date="2016" name="Nat. Commun.">
        <title>Thousands of microbial genomes shed light on interconnected biogeochemical processes in an aquifer system.</title>
        <authorList>
            <person name="Anantharaman K."/>
            <person name="Brown C.T."/>
            <person name="Hug L.A."/>
            <person name="Sharon I."/>
            <person name="Castelle C.J."/>
            <person name="Probst A.J."/>
            <person name="Thomas B.C."/>
            <person name="Singh A."/>
            <person name="Wilkins M.J."/>
            <person name="Karaoz U."/>
            <person name="Brodie E.L."/>
            <person name="Williams K.H."/>
            <person name="Hubbard S.S."/>
            <person name="Banfield J.F."/>
        </authorList>
    </citation>
    <scope>NUCLEOTIDE SEQUENCE [LARGE SCALE GENOMIC DNA]</scope>
</reference>
<dbReference type="EMBL" id="MHNK01000001">
    <property type="protein sequence ID" value="OGZ44561.1"/>
    <property type="molecule type" value="Genomic_DNA"/>
</dbReference>
<organism evidence="3 4">
    <name type="scientific">Candidatus Ryanbacteria bacterium RIFCSPHIGHO2_01_FULL_45_22</name>
    <dbReference type="NCBI Taxonomy" id="1802114"/>
    <lineage>
        <taxon>Bacteria</taxon>
        <taxon>Candidatus Ryaniibacteriota</taxon>
    </lineage>
</organism>
<keyword evidence="1" id="KW-0472">Membrane</keyword>
<proteinExistence type="predicted"/>
<dbReference type="Pfam" id="PF20803">
    <property type="entry name" value="PaaX_M"/>
    <property type="match status" value="1"/>
</dbReference>
<name>A0A1G2G3P4_9BACT</name>
<dbReference type="Gene3D" id="3.30.70.2650">
    <property type="match status" value="1"/>
</dbReference>